<comment type="caution">
    <text evidence="2">The sequence shown here is derived from an EMBL/GenBank/DDBJ whole genome shotgun (WGS) entry which is preliminary data.</text>
</comment>
<accession>A0ABS8PXT4</accession>
<keyword evidence="1" id="KW-0732">Signal</keyword>
<feature type="signal peptide" evidence="1">
    <location>
        <begin position="1"/>
        <end position="21"/>
    </location>
</feature>
<name>A0ABS8PXT4_9BACT</name>
<dbReference type="RefSeq" id="WP_231008470.1">
    <property type="nucleotide sequence ID" value="NZ_JAJNEC010000007.1"/>
</dbReference>
<dbReference type="Pfam" id="PF19777">
    <property type="entry name" value="DUF6263"/>
    <property type="match status" value="1"/>
</dbReference>
<proteinExistence type="predicted"/>
<evidence type="ECO:0000256" key="1">
    <source>
        <dbReference type="SAM" id="SignalP"/>
    </source>
</evidence>
<evidence type="ECO:0000313" key="2">
    <source>
        <dbReference type="EMBL" id="MCD2425883.1"/>
    </source>
</evidence>
<organism evidence="2 3">
    <name type="scientific">Niabella pedocola</name>
    <dbReference type="NCBI Taxonomy" id="1752077"/>
    <lineage>
        <taxon>Bacteria</taxon>
        <taxon>Pseudomonadati</taxon>
        <taxon>Bacteroidota</taxon>
        <taxon>Chitinophagia</taxon>
        <taxon>Chitinophagales</taxon>
        <taxon>Chitinophagaceae</taxon>
        <taxon>Niabella</taxon>
    </lineage>
</organism>
<dbReference type="Proteomes" id="UP001199816">
    <property type="component" value="Unassembled WGS sequence"/>
</dbReference>
<evidence type="ECO:0000313" key="3">
    <source>
        <dbReference type="Proteomes" id="UP001199816"/>
    </source>
</evidence>
<dbReference type="EMBL" id="JAJNEC010000007">
    <property type="protein sequence ID" value="MCD2425883.1"/>
    <property type="molecule type" value="Genomic_DNA"/>
</dbReference>
<protein>
    <submittedName>
        <fullName evidence="2">DUF6263 family protein</fullName>
    </submittedName>
</protein>
<sequence length="292" mass="31801">MKKMALVLFAFTASAVSLLHAQTVTLKFNPANGSRYDVINTNILRMKQTLMGQVMNIDFSTTANMRYELADAGAEKTAIISYGAVKTDINFAGQELHIDSESPDTANAANNIFRSIRGKKVKAFIAADGTVTKMEGWEQLTEAMGADQESQAITGELFSEATIKSLLEQGFKMYPEKPVSAGSTWSSVIRIEKPYKLTMHNTYTLKKIEGGKSLISIDGKVGTNGVTKMEQQGMEVEVNLDGTVSGTISMDNATGITDTSNLVQQLKGTMKVQGMEVPMEATVETNLQMKQR</sequence>
<keyword evidence="3" id="KW-1185">Reference proteome</keyword>
<feature type="chain" id="PRO_5045758470" evidence="1">
    <location>
        <begin position="22"/>
        <end position="292"/>
    </location>
</feature>
<gene>
    <name evidence="2" type="ORF">LQ567_24075</name>
</gene>
<dbReference type="InterPro" id="IPR046230">
    <property type="entry name" value="DUF6263"/>
</dbReference>
<reference evidence="2 3" key="1">
    <citation type="submission" date="2021-11" db="EMBL/GenBank/DDBJ databases">
        <title>Genomic of Niabella pedocola.</title>
        <authorList>
            <person name="Wu T."/>
        </authorList>
    </citation>
    <scope>NUCLEOTIDE SEQUENCE [LARGE SCALE GENOMIC DNA]</scope>
    <source>
        <strain evidence="2 3">JCM 31011</strain>
    </source>
</reference>